<comment type="cofactor">
    <cofactor evidence="1">
        <name>pyridoxal 5'-phosphate</name>
        <dbReference type="ChEBI" id="CHEBI:597326"/>
    </cofactor>
</comment>
<evidence type="ECO:0000256" key="3">
    <source>
        <dbReference type="ARBA" id="ARBA00022898"/>
    </source>
</evidence>
<dbReference type="KEGG" id="aqu:100641364"/>
<comment type="similarity">
    <text evidence="2">Belongs to the ACC deaminase/D-cysteine desulfhydrase family.</text>
</comment>
<dbReference type="OrthoDB" id="10266364at2759"/>
<dbReference type="PANTHER" id="PTHR43780">
    <property type="entry name" value="1-AMINOCYCLOPROPANE-1-CARBOXYLATE DEAMINASE-RELATED"/>
    <property type="match status" value="1"/>
</dbReference>
<sequence>MRLCRTVLRMASTANSSSISSYRRYSLQPYTPPEWTKKLQSPPPTHRLHIAQLPTPIHSWSVPGLPDGFQLYIKRDDLTGAALTGNKIRKLEFLMADAVDKQCDSVITIGGIQSNHARATAVLGRQLGMQPHLLLRVDDPDPAKVGCSGNLLLDRLMGSDIILCPQRKKEDKITQDGTLVKGMDTIMDEYAQFLRSKGHNPYPITIGGSNLLGIWGYLECYQELVQQGVLERFDDIVMAIGSGGTAAGIAIANYFNGSKIKVHAVCVCDNAEYFYKFIDDHIQMFGLNGVSAREIINLIDGYKGRGYALSTEEELKRLVEISTSTGIVLDRVYTLKASIGMIEETKKNPQQFQGRKILFLHTGGIHSVFDGTVGSIMDSVSESNKMYKYEIPS</sequence>
<evidence type="ECO:0000313" key="7">
    <source>
        <dbReference type="EnsemblMetazoa" id="Aqu2.1.41004_001"/>
    </source>
</evidence>
<dbReference type="Proteomes" id="UP000007879">
    <property type="component" value="Unassembled WGS sequence"/>
</dbReference>
<feature type="active site" description="Nucleophile" evidence="4">
    <location>
        <position position="114"/>
    </location>
</feature>
<evidence type="ECO:0000313" key="8">
    <source>
        <dbReference type="Proteomes" id="UP000007879"/>
    </source>
</evidence>
<keyword evidence="8" id="KW-1185">Reference proteome</keyword>
<dbReference type="STRING" id="400682.A0A1X7VM92"/>
<dbReference type="Pfam" id="PF00291">
    <property type="entry name" value="PALP"/>
    <property type="match status" value="1"/>
</dbReference>
<dbReference type="EnsemblMetazoa" id="XM_020008217.1">
    <property type="protein sequence ID" value="XP_019863776.1"/>
    <property type="gene ID" value="LOC100641364"/>
</dbReference>
<proteinExistence type="inferred from homology"/>
<organism evidence="7">
    <name type="scientific">Amphimedon queenslandica</name>
    <name type="common">Sponge</name>
    <dbReference type="NCBI Taxonomy" id="400682"/>
    <lineage>
        <taxon>Eukaryota</taxon>
        <taxon>Metazoa</taxon>
        <taxon>Porifera</taxon>
        <taxon>Demospongiae</taxon>
        <taxon>Heteroscleromorpha</taxon>
        <taxon>Haplosclerida</taxon>
        <taxon>Niphatidae</taxon>
        <taxon>Amphimedon</taxon>
    </lineage>
</organism>
<dbReference type="NCBIfam" id="TIGR01275">
    <property type="entry name" value="ACC_deam_rel"/>
    <property type="match status" value="1"/>
</dbReference>
<reference evidence="7" key="2">
    <citation type="submission" date="2017-05" db="UniProtKB">
        <authorList>
            <consortium name="EnsemblMetazoa"/>
        </authorList>
    </citation>
    <scope>IDENTIFICATION</scope>
</reference>
<dbReference type="InParanoid" id="A0A1X7VM92"/>
<dbReference type="Gene3D" id="3.40.50.1100">
    <property type="match status" value="2"/>
</dbReference>
<dbReference type="InterPro" id="IPR001926">
    <property type="entry name" value="TrpB-like_PALP"/>
</dbReference>
<dbReference type="AlphaFoldDB" id="A0A1X7VM92"/>
<dbReference type="InterPro" id="IPR005966">
    <property type="entry name" value="D-Cys_desShydrase"/>
</dbReference>
<dbReference type="InterPro" id="IPR027278">
    <property type="entry name" value="ACCD_DCysDesulf"/>
</dbReference>
<evidence type="ECO:0000259" key="6">
    <source>
        <dbReference type="Pfam" id="PF00291"/>
    </source>
</evidence>
<dbReference type="EnsemblMetazoa" id="Aqu2.1.41004_001">
    <property type="protein sequence ID" value="Aqu2.1.41004_001"/>
    <property type="gene ID" value="Aqu2.1.41004"/>
</dbReference>
<dbReference type="FunFam" id="3.40.50.1100:FF:000042">
    <property type="entry name" value="Bifunctional D-cysteine desulfhydrase/1-aminocyclopropane-1-carboxylate deaminase mitochondrial"/>
    <property type="match status" value="1"/>
</dbReference>
<dbReference type="eggNOG" id="ENOG502QPS1">
    <property type="taxonomic scope" value="Eukaryota"/>
</dbReference>
<evidence type="ECO:0000256" key="4">
    <source>
        <dbReference type="PIRSR" id="PIRSR006278-1"/>
    </source>
</evidence>
<dbReference type="GO" id="GO:0019148">
    <property type="term" value="F:D-cysteine desulfhydrase activity"/>
    <property type="evidence" value="ECO:0007669"/>
    <property type="project" value="TreeGrafter"/>
</dbReference>
<dbReference type="PANTHER" id="PTHR43780:SF2">
    <property type="entry name" value="1-AMINOCYCLOPROPANE-1-CARBOXYLATE DEAMINASE-RELATED"/>
    <property type="match status" value="1"/>
</dbReference>
<evidence type="ECO:0000256" key="2">
    <source>
        <dbReference type="ARBA" id="ARBA00008639"/>
    </source>
</evidence>
<dbReference type="InterPro" id="IPR036052">
    <property type="entry name" value="TrpB-like_PALP_sf"/>
</dbReference>
<name>A0A1X7VM92_AMPQE</name>
<protein>
    <recommendedName>
        <fullName evidence="6">Tryptophan synthase beta chain-like PALP domain-containing protein</fullName>
    </recommendedName>
</protein>
<feature type="domain" description="Tryptophan synthase beta chain-like PALP" evidence="6">
    <location>
        <begin position="53"/>
        <end position="363"/>
    </location>
</feature>
<dbReference type="PIRSF" id="PIRSF006278">
    <property type="entry name" value="ACCD_DCysDesulf"/>
    <property type="match status" value="1"/>
</dbReference>
<dbReference type="SUPFAM" id="SSF53686">
    <property type="entry name" value="Tryptophan synthase beta subunit-like PLP-dependent enzymes"/>
    <property type="match status" value="1"/>
</dbReference>
<keyword evidence="3 5" id="KW-0663">Pyridoxal phosphate</keyword>
<gene>
    <name evidence="7" type="primary">100641364</name>
</gene>
<evidence type="ECO:0000256" key="1">
    <source>
        <dbReference type="ARBA" id="ARBA00001933"/>
    </source>
</evidence>
<accession>A0A1X7VM92</accession>
<reference evidence="8" key="1">
    <citation type="journal article" date="2010" name="Nature">
        <title>The Amphimedon queenslandica genome and the evolution of animal complexity.</title>
        <authorList>
            <person name="Srivastava M."/>
            <person name="Simakov O."/>
            <person name="Chapman J."/>
            <person name="Fahey B."/>
            <person name="Gauthier M.E."/>
            <person name="Mitros T."/>
            <person name="Richards G.S."/>
            <person name="Conaco C."/>
            <person name="Dacre M."/>
            <person name="Hellsten U."/>
            <person name="Larroux C."/>
            <person name="Putnam N.H."/>
            <person name="Stanke M."/>
            <person name="Adamska M."/>
            <person name="Darling A."/>
            <person name="Degnan S.M."/>
            <person name="Oakley T.H."/>
            <person name="Plachetzki D.C."/>
            <person name="Zhai Y."/>
            <person name="Adamski M."/>
            <person name="Calcino A."/>
            <person name="Cummins S.F."/>
            <person name="Goodstein D.M."/>
            <person name="Harris C."/>
            <person name="Jackson D.J."/>
            <person name="Leys S.P."/>
            <person name="Shu S."/>
            <person name="Woodcroft B.J."/>
            <person name="Vervoort M."/>
            <person name="Kosik K.S."/>
            <person name="Manning G."/>
            <person name="Degnan B.M."/>
            <person name="Rokhsar D.S."/>
        </authorList>
    </citation>
    <scope>NUCLEOTIDE SEQUENCE [LARGE SCALE GENOMIC DNA]</scope>
</reference>
<feature type="modified residue" description="N6-(pyridoxal phosphate)lysine" evidence="5">
    <location>
        <position position="87"/>
    </location>
</feature>
<evidence type="ECO:0000256" key="5">
    <source>
        <dbReference type="PIRSR" id="PIRSR006278-2"/>
    </source>
</evidence>